<feature type="compositionally biased region" description="Basic and acidic residues" evidence="5">
    <location>
        <begin position="674"/>
        <end position="685"/>
    </location>
</feature>
<keyword evidence="2 6" id="KW-0812">Transmembrane</keyword>
<dbReference type="EMBL" id="KL197726">
    <property type="protein sequence ID" value="KDQ55177.1"/>
    <property type="molecule type" value="Genomic_DNA"/>
</dbReference>
<feature type="compositionally biased region" description="Low complexity" evidence="5">
    <location>
        <begin position="1062"/>
        <end position="1074"/>
    </location>
</feature>
<feature type="compositionally biased region" description="Basic and acidic residues" evidence="5">
    <location>
        <begin position="399"/>
        <end position="413"/>
    </location>
</feature>
<feature type="compositionally biased region" description="Low complexity" evidence="5">
    <location>
        <begin position="746"/>
        <end position="757"/>
    </location>
</feature>
<feature type="compositionally biased region" description="Low complexity" evidence="5">
    <location>
        <begin position="686"/>
        <end position="698"/>
    </location>
</feature>
<feature type="compositionally biased region" description="Polar residues" evidence="5">
    <location>
        <begin position="975"/>
        <end position="989"/>
    </location>
</feature>
<evidence type="ECO:0000256" key="5">
    <source>
        <dbReference type="SAM" id="MobiDB-lite"/>
    </source>
</evidence>
<evidence type="ECO:0000256" key="1">
    <source>
        <dbReference type="ARBA" id="ARBA00004141"/>
    </source>
</evidence>
<feature type="region of interest" description="Disordered" evidence="5">
    <location>
        <begin position="570"/>
        <end position="631"/>
    </location>
</feature>
<feature type="transmembrane region" description="Helical" evidence="6">
    <location>
        <begin position="69"/>
        <end position="91"/>
    </location>
</feature>
<evidence type="ECO:0000313" key="7">
    <source>
        <dbReference type="EMBL" id="KDQ55177.1"/>
    </source>
</evidence>
<evidence type="ECO:0000256" key="4">
    <source>
        <dbReference type="ARBA" id="ARBA00023136"/>
    </source>
</evidence>
<dbReference type="AlphaFoldDB" id="A0A067PV70"/>
<dbReference type="OrthoDB" id="5348404at2759"/>
<feature type="transmembrane region" description="Helical" evidence="6">
    <location>
        <begin position="33"/>
        <end position="54"/>
    </location>
</feature>
<feature type="compositionally biased region" description="Basic residues" evidence="5">
    <location>
        <begin position="818"/>
        <end position="836"/>
    </location>
</feature>
<feature type="region of interest" description="Disordered" evidence="5">
    <location>
        <begin position="479"/>
        <end position="502"/>
    </location>
</feature>
<dbReference type="InParanoid" id="A0A067PV70"/>
<feature type="transmembrane region" description="Helical" evidence="6">
    <location>
        <begin position="256"/>
        <end position="276"/>
    </location>
</feature>
<reference evidence="8" key="1">
    <citation type="journal article" date="2014" name="Proc. Natl. Acad. Sci. U.S.A.">
        <title>Extensive sampling of basidiomycete genomes demonstrates inadequacy of the white-rot/brown-rot paradigm for wood decay fungi.</title>
        <authorList>
            <person name="Riley R."/>
            <person name="Salamov A.A."/>
            <person name="Brown D.W."/>
            <person name="Nagy L.G."/>
            <person name="Floudas D."/>
            <person name="Held B.W."/>
            <person name="Levasseur A."/>
            <person name="Lombard V."/>
            <person name="Morin E."/>
            <person name="Otillar R."/>
            <person name="Lindquist E.A."/>
            <person name="Sun H."/>
            <person name="LaButti K.M."/>
            <person name="Schmutz J."/>
            <person name="Jabbour D."/>
            <person name="Luo H."/>
            <person name="Baker S.E."/>
            <person name="Pisabarro A.G."/>
            <person name="Walton J.D."/>
            <person name="Blanchette R.A."/>
            <person name="Henrissat B."/>
            <person name="Martin F."/>
            <person name="Cullen D."/>
            <person name="Hibbett D.S."/>
            <person name="Grigoriev I.V."/>
        </authorList>
    </citation>
    <scope>NUCLEOTIDE SEQUENCE [LARGE SCALE GENOMIC DNA]</scope>
    <source>
        <strain evidence="8">MUCL 33604</strain>
    </source>
</reference>
<feature type="compositionally biased region" description="Polar residues" evidence="5">
    <location>
        <begin position="804"/>
        <end position="817"/>
    </location>
</feature>
<proteinExistence type="predicted"/>
<sequence>MSKITNGRCYKELAAEKSPPLVQNGNVVFQAHYVGWIVSGFFAAVAIAASFWLINKHLQWYTNKKEQRYIVRILFMVPIYATISVGSYLFWNEATPLLLIRDCYESTVLTSFFYLLLTYLSPDPDVQKDIFRKRGLSKANDRETRRKGEKLRTWVFPFGSVKAKPTDGLYFLQMMKWGVLQYCVVRPVTTLAAVILDYAGLYCENSWSLGWGHPYIIVIVSISVSVAMYCLIQLYVSVSKELAPQKPLLKLFAVKAVVFLTFWQTSFLSVLGIAGLIKDTKYMTADDIEIGIGAIVETFEMMCFAFLHIRAFNYHVYKPPRRSPSFPPPERTPRLKSLGHAMNFGETLRELWNGCVYMWYKYRGKETDFRVRREAVLEDVFGRKRLAGGGGVGGGSALRDTRSSRGVGEREKAGNGVGPGLSGVRVDVDVEEVVDGAAGGERDKLVGNGDDGYEFGYQRREKSVGFEEQLDKELELRGFSITDPPPRGQLSLHTRGPTSASQATERAKQTWWQYFSDYIWPTVPPGDEGRNVERHPLRRKSRFSELHQSKDMDARPLMTYDDPPPPSTIQTYRGRNNGPPSIAMANRGASTIPRESRPRSASQPAPVTVTQVRQSPAISAPSTAPPNGIDRPFPEPIVPVAIPTTTNALVPPPFNRVDSLLGRIFPPATNGSHSDIEQTHSDSDGGRSIPLSIPSSRSHQTRVPLTKAPLVLPKEANVLKTTTVIVPPGLGARDHGSDVVPVFPQASSSRSRTALPPSASPPSAPPVLSQKPAIPDAEPRRSRSHIRDHAQYERAPRSPPQEARATSSHPHSPTRPNQNHRPHLRGVHSRSPRAHSSRSPPARARMPRTNSPRPHSPRPRSPRPDKPPPLHRPTPSKIVLPRPLSPQSFPLRELKDDRSPYGFTDGVSPVSPEPRPPNTQAPSNPSTDGNRVRGMVQALDEYRQDPRAKAHSSRHDNHSQRPLAPTRNQHRRTSAPPSTLGTIHQNTLISIPHDPQTTRNDKGKRPAPRHSLDSVPSSSRISLSPYDHAPIIRAHISSPQIMHSELGNRSSGDLSRYPPVDASSLSSHSTARRSGVPLQGPDATAFRSPPPTLSRPSPGSPRSPMHPALARSSPPRT</sequence>
<feature type="compositionally biased region" description="Basic and acidic residues" evidence="5">
    <location>
        <begin position="940"/>
        <end position="959"/>
    </location>
</feature>
<keyword evidence="8" id="KW-1185">Reference proteome</keyword>
<feature type="compositionally biased region" description="Basic and acidic residues" evidence="5">
    <location>
        <begin position="777"/>
        <end position="796"/>
    </location>
</feature>
<evidence type="ECO:0000313" key="8">
    <source>
        <dbReference type="Proteomes" id="UP000027265"/>
    </source>
</evidence>
<gene>
    <name evidence="7" type="ORF">JAAARDRAFT_208908</name>
</gene>
<dbReference type="HOGENOM" id="CLU_009307_0_0_1"/>
<protein>
    <recommendedName>
        <fullName evidence="9">DUF300-domain-containing protein</fullName>
    </recommendedName>
</protein>
<comment type="subcellular location">
    <subcellularLocation>
        <location evidence="1">Membrane</location>
        <topology evidence="1">Multi-pass membrane protein</topology>
    </subcellularLocation>
</comment>
<feature type="compositionally biased region" description="Low complexity" evidence="5">
    <location>
        <begin position="837"/>
        <end position="853"/>
    </location>
</feature>
<dbReference type="Proteomes" id="UP000027265">
    <property type="component" value="Unassembled WGS sequence"/>
</dbReference>
<feature type="transmembrane region" description="Helical" evidence="6">
    <location>
        <begin position="179"/>
        <end position="203"/>
    </location>
</feature>
<evidence type="ECO:0000256" key="2">
    <source>
        <dbReference type="ARBA" id="ARBA00022692"/>
    </source>
</evidence>
<name>A0A067PV70_9AGAM</name>
<dbReference type="GO" id="GO:0016020">
    <property type="term" value="C:membrane"/>
    <property type="evidence" value="ECO:0007669"/>
    <property type="project" value="UniProtKB-SubCell"/>
</dbReference>
<feature type="region of interest" description="Disordered" evidence="5">
    <location>
        <begin position="1042"/>
        <end position="1117"/>
    </location>
</feature>
<evidence type="ECO:0000256" key="3">
    <source>
        <dbReference type="ARBA" id="ARBA00022989"/>
    </source>
</evidence>
<feature type="transmembrane region" description="Helical" evidence="6">
    <location>
        <begin position="215"/>
        <end position="236"/>
    </location>
</feature>
<feature type="region of interest" description="Disordered" evidence="5">
    <location>
        <begin position="666"/>
        <end position="702"/>
    </location>
</feature>
<feature type="compositionally biased region" description="Low complexity" evidence="5">
    <location>
        <begin position="1013"/>
        <end position="1025"/>
    </location>
</feature>
<dbReference type="InterPro" id="IPR005178">
    <property type="entry name" value="Ostalpha/TMEM184C"/>
</dbReference>
<feature type="compositionally biased region" description="Polar residues" evidence="5">
    <location>
        <begin position="1042"/>
        <end position="1053"/>
    </location>
</feature>
<dbReference type="Pfam" id="PF03619">
    <property type="entry name" value="Solute_trans_a"/>
    <property type="match status" value="1"/>
</dbReference>
<feature type="region of interest" description="Disordered" evidence="5">
    <location>
        <begin position="728"/>
        <end position="1026"/>
    </location>
</feature>
<feature type="compositionally biased region" description="Polar residues" evidence="5">
    <location>
        <begin position="599"/>
        <end position="614"/>
    </location>
</feature>
<evidence type="ECO:0000256" key="6">
    <source>
        <dbReference type="SAM" id="Phobius"/>
    </source>
</evidence>
<organism evidence="7 8">
    <name type="scientific">Jaapia argillacea MUCL 33604</name>
    <dbReference type="NCBI Taxonomy" id="933084"/>
    <lineage>
        <taxon>Eukaryota</taxon>
        <taxon>Fungi</taxon>
        <taxon>Dikarya</taxon>
        <taxon>Basidiomycota</taxon>
        <taxon>Agaricomycotina</taxon>
        <taxon>Agaricomycetes</taxon>
        <taxon>Agaricomycetidae</taxon>
        <taxon>Jaapiales</taxon>
        <taxon>Jaapiaceae</taxon>
        <taxon>Jaapia</taxon>
    </lineage>
</organism>
<feature type="compositionally biased region" description="Polar residues" evidence="5">
    <location>
        <begin position="920"/>
        <end position="929"/>
    </location>
</feature>
<accession>A0A067PV70</accession>
<feature type="region of interest" description="Disordered" evidence="5">
    <location>
        <begin position="390"/>
        <end position="422"/>
    </location>
</feature>
<dbReference type="STRING" id="933084.A0A067PV70"/>
<dbReference type="PANTHER" id="PTHR23423">
    <property type="entry name" value="ORGANIC SOLUTE TRANSPORTER-RELATED"/>
    <property type="match status" value="1"/>
</dbReference>
<evidence type="ECO:0008006" key="9">
    <source>
        <dbReference type="Google" id="ProtNLM"/>
    </source>
</evidence>
<dbReference type="SMART" id="SM01417">
    <property type="entry name" value="Solute_trans_a"/>
    <property type="match status" value="1"/>
</dbReference>
<keyword evidence="3 6" id="KW-1133">Transmembrane helix</keyword>
<feature type="compositionally biased region" description="Low complexity" evidence="5">
    <location>
        <begin position="615"/>
        <end position="626"/>
    </location>
</feature>
<keyword evidence="4 6" id="KW-0472">Membrane</keyword>
<feature type="compositionally biased region" description="Pro residues" evidence="5">
    <location>
        <begin position="1088"/>
        <end position="1101"/>
    </location>
</feature>